<dbReference type="InterPro" id="IPR016181">
    <property type="entry name" value="Acyl_CoA_acyltransferase"/>
</dbReference>
<accession>A0A7J2TIR7</accession>
<evidence type="ECO:0000259" key="1">
    <source>
        <dbReference type="PROSITE" id="PS51186"/>
    </source>
</evidence>
<dbReference type="PANTHER" id="PTHR43072">
    <property type="entry name" value="N-ACETYLTRANSFERASE"/>
    <property type="match status" value="1"/>
</dbReference>
<dbReference type="PROSITE" id="PS51186">
    <property type="entry name" value="GNAT"/>
    <property type="match status" value="1"/>
</dbReference>
<dbReference type="GO" id="GO:0016747">
    <property type="term" value="F:acyltransferase activity, transferring groups other than amino-acyl groups"/>
    <property type="evidence" value="ECO:0007669"/>
    <property type="project" value="InterPro"/>
</dbReference>
<dbReference type="AlphaFoldDB" id="A0A7J2TIR7"/>
<dbReference type="SUPFAM" id="SSF55729">
    <property type="entry name" value="Acyl-CoA N-acyltransferases (Nat)"/>
    <property type="match status" value="1"/>
</dbReference>
<dbReference type="CDD" id="cd04301">
    <property type="entry name" value="NAT_SF"/>
    <property type="match status" value="1"/>
</dbReference>
<reference evidence="2" key="1">
    <citation type="journal article" date="2020" name="mSystems">
        <title>Genome- and Community-Level Interaction Insights into Carbon Utilization and Element Cycling Functions of Hydrothermarchaeota in Hydrothermal Sediment.</title>
        <authorList>
            <person name="Zhou Z."/>
            <person name="Liu Y."/>
            <person name="Xu W."/>
            <person name="Pan J."/>
            <person name="Luo Z.H."/>
            <person name="Li M."/>
        </authorList>
    </citation>
    <scope>NUCLEOTIDE SEQUENCE [LARGE SCALE GENOMIC DNA]</scope>
    <source>
        <strain evidence="2">SpSt-26</strain>
    </source>
</reference>
<name>A0A7J2TIR7_ARCFL</name>
<dbReference type="EMBL" id="DSLA01000077">
    <property type="protein sequence ID" value="HEH35477.1"/>
    <property type="molecule type" value="Genomic_DNA"/>
</dbReference>
<sequence length="194" mass="22755">MIVRPLKREDVSEAVRILLLSFDKELSVIFKDLYIAGDVLKDFLIENPENCFVAEERRILGFSRISLGKEKIFEFLRKKMGLVHGLRASLLMKFFVRNPRKEEAFIDFIAVSPLRRREGIGSAMMEKLIEVAREEKRSFLSCLIKSESESLSFFERFGFKVEKVLENKLAERYFSARHWLLLRKDLSPDEKLDS</sequence>
<feature type="domain" description="N-acetyltransferase" evidence="1">
    <location>
        <begin position="1"/>
        <end position="187"/>
    </location>
</feature>
<evidence type="ECO:0000313" key="2">
    <source>
        <dbReference type="EMBL" id="HEH35477.1"/>
    </source>
</evidence>
<comment type="caution">
    <text evidence="2">The sequence shown here is derived from an EMBL/GenBank/DDBJ whole genome shotgun (WGS) entry which is preliminary data.</text>
</comment>
<protein>
    <submittedName>
        <fullName evidence="2">N-acetyltransferase</fullName>
    </submittedName>
</protein>
<dbReference type="PANTHER" id="PTHR43072:SF60">
    <property type="entry name" value="L-2,4-DIAMINOBUTYRIC ACID ACETYLTRANSFERASE"/>
    <property type="match status" value="1"/>
</dbReference>
<dbReference type="InterPro" id="IPR000182">
    <property type="entry name" value="GNAT_dom"/>
</dbReference>
<dbReference type="Pfam" id="PF00583">
    <property type="entry name" value="Acetyltransf_1"/>
    <property type="match status" value="1"/>
</dbReference>
<organism evidence="2">
    <name type="scientific">Archaeoglobus fulgidus</name>
    <dbReference type="NCBI Taxonomy" id="2234"/>
    <lineage>
        <taxon>Archaea</taxon>
        <taxon>Methanobacteriati</taxon>
        <taxon>Methanobacteriota</taxon>
        <taxon>Archaeoglobi</taxon>
        <taxon>Archaeoglobales</taxon>
        <taxon>Archaeoglobaceae</taxon>
        <taxon>Archaeoglobus</taxon>
    </lineage>
</organism>
<gene>
    <name evidence="2" type="ORF">ENP88_04890</name>
</gene>
<dbReference type="Gene3D" id="3.40.630.30">
    <property type="match status" value="1"/>
</dbReference>
<proteinExistence type="predicted"/>
<keyword evidence="2" id="KW-0808">Transferase</keyword>